<name>A0A455WHY6_MARNT</name>
<proteinExistence type="predicted"/>
<dbReference type="AlphaFoldDB" id="A0A455WHY6"/>
<evidence type="ECO:0000313" key="1">
    <source>
        <dbReference type="EMBL" id="BBJ05148.1"/>
    </source>
</evidence>
<dbReference type="EMBL" id="AP019537">
    <property type="protein sequence ID" value="BBJ05148.1"/>
    <property type="molecule type" value="Genomic_DNA"/>
</dbReference>
<sequence length="108" mass="11675">MFKLNTQRTYKFPVAVNIFDGDKEQTGKFTAVFKVMKNSAIQEAAAAGDKNLLDMVLMDVEGIQVDGEDGKPLAGEALLSALKDDPSVAIALAAAYNESLVKKNRPRT</sequence>
<reference evidence="1" key="1">
    <citation type="submission" date="2019-03" db="EMBL/GenBank/DDBJ databases">
        <title>Whole genome analysis of nitrate-reducing bacteria Marinobacter hydrocarbonoclasticus YB03.</title>
        <authorList>
            <person name="Azam A.H."/>
            <person name="Yuk S.R."/>
            <person name="Kamarisima K."/>
            <person name="Miyanaga K."/>
            <person name="Tanji Y."/>
        </authorList>
    </citation>
    <scope>NUCLEOTIDE SEQUENCE</scope>
    <source>
        <strain evidence="1">YB03</strain>
    </source>
</reference>
<gene>
    <name evidence="1" type="ORF">YBY_29970</name>
</gene>
<protein>
    <submittedName>
        <fullName evidence="1">Uncharacterized protein</fullName>
    </submittedName>
</protein>
<accession>A0A455WHY6</accession>
<organism evidence="1">
    <name type="scientific">Marinobacter nauticus</name>
    <name type="common">Marinobacter hydrocarbonoclasticus</name>
    <name type="synonym">Marinobacter aquaeolei</name>
    <dbReference type="NCBI Taxonomy" id="2743"/>
    <lineage>
        <taxon>Bacteria</taxon>
        <taxon>Pseudomonadati</taxon>
        <taxon>Pseudomonadota</taxon>
        <taxon>Gammaproteobacteria</taxon>
        <taxon>Pseudomonadales</taxon>
        <taxon>Marinobacteraceae</taxon>
        <taxon>Marinobacter</taxon>
    </lineage>
</organism>